<evidence type="ECO:0000256" key="4">
    <source>
        <dbReference type="ARBA" id="ARBA00022448"/>
    </source>
</evidence>
<evidence type="ECO:0000256" key="8">
    <source>
        <dbReference type="ARBA" id="ARBA00023136"/>
    </source>
</evidence>
<feature type="transmembrane region" description="Helical" evidence="10">
    <location>
        <begin position="266"/>
        <end position="285"/>
    </location>
</feature>
<dbReference type="GO" id="GO:0042910">
    <property type="term" value="F:xenobiotic transmembrane transporter activity"/>
    <property type="evidence" value="ECO:0007669"/>
    <property type="project" value="InterPro"/>
</dbReference>
<feature type="transmembrane region" description="Helical" evidence="10">
    <location>
        <begin position="408"/>
        <end position="426"/>
    </location>
</feature>
<evidence type="ECO:0000256" key="10">
    <source>
        <dbReference type="SAM" id="Phobius"/>
    </source>
</evidence>
<organism evidence="11 12">
    <name type="scientific">Breznakiella homolactica</name>
    <dbReference type="NCBI Taxonomy" id="2798577"/>
    <lineage>
        <taxon>Bacteria</taxon>
        <taxon>Pseudomonadati</taxon>
        <taxon>Spirochaetota</taxon>
        <taxon>Spirochaetia</taxon>
        <taxon>Spirochaetales</taxon>
        <taxon>Breznakiellaceae</taxon>
        <taxon>Breznakiella</taxon>
    </lineage>
</organism>
<dbReference type="GO" id="GO:0005886">
    <property type="term" value="C:plasma membrane"/>
    <property type="evidence" value="ECO:0007669"/>
    <property type="project" value="UniProtKB-SubCell"/>
</dbReference>
<dbReference type="RefSeq" id="WP_215625193.1">
    <property type="nucleotide sequence ID" value="NZ_CP067089.2"/>
</dbReference>
<keyword evidence="9" id="KW-0046">Antibiotic resistance</keyword>
<evidence type="ECO:0000256" key="5">
    <source>
        <dbReference type="ARBA" id="ARBA00022475"/>
    </source>
</evidence>
<feature type="transmembrane region" description="Helical" evidence="10">
    <location>
        <begin position="380"/>
        <end position="402"/>
    </location>
</feature>
<dbReference type="GO" id="GO:0046677">
    <property type="term" value="P:response to antibiotic"/>
    <property type="evidence" value="ECO:0007669"/>
    <property type="project" value="UniProtKB-KW"/>
</dbReference>
<comment type="similarity">
    <text evidence="2">Belongs to the multi antimicrobial extrusion (MATE) (TC 2.A.66.1) family. MepA subfamily.</text>
</comment>
<feature type="transmembrane region" description="Helical" evidence="10">
    <location>
        <begin position="131"/>
        <end position="152"/>
    </location>
</feature>
<proteinExistence type="inferred from homology"/>
<keyword evidence="6 10" id="KW-0812">Transmembrane</keyword>
<dbReference type="Proteomes" id="UP000595917">
    <property type="component" value="Chromosome"/>
</dbReference>
<feature type="transmembrane region" description="Helical" evidence="10">
    <location>
        <begin position="306"/>
        <end position="329"/>
    </location>
</feature>
<dbReference type="AlphaFoldDB" id="A0A7T7XKE9"/>
<keyword evidence="8 10" id="KW-0472">Membrane</keyword>
<accession>A0A7T7XKE9</accession>
<evidence type="ECO:0000313" key="12">
    <source>
        <dbReference type="Proteomes" id="UP000595917"/>
    </source>
</evidence>
<keyword evidence="7 10" id="KW-1133">Transmembrane helix</keyword>
<dbReference type="CDD" id="cd13143">
    <property type="entry name" value="MATE_MepA_like"/>
    <property type="match status" value="1"/>
</dbReference>
<evidence type="ECO:0000313" key="11">
    <source>
        <dbReference type="EMBL" id="QQO07887.1"/>
    </source>
</evidence>
<feature type="transmembrane region" description="Helical" evidence="10">
    <location>
        <begin position="87"/>
        <end position="111"/>
    </location>
</feature>
<evidence type="ECO:0000256" key="3">
    <source>
        <dbReference type="ARBA" id="ARBA00022106"/>
    </source>
</evidence>
<dbReference type="InterPro" id="IPR051327">
    <property type="entry name" value="MATE_MepA_subfamily"/>
</dbReference>
<feature type="transmembrane region" description="Helical" evidence="10">
    <location>
        <begin position="12"/>
        <end position="36"/>
    </location>
</feature>
<comment type="subcellular location">
    <subcellularLocation>
        <location evidence="1">Cell membrane</location>
        <topology evidence="1">Multi-pass membrane protein</topology>
    </subcellularLocation>
</comment>
<name>A0A7T7XKE9_9SPIR</name>
<gene>
    <name evidence="11" type="ORF">JFL75_13170</name>
</gene>
<reference evidence="11" key="1">
    <citation type="submission" date="2021-01" db="EMBL/GenBank/DDBJ databases">
        <title>Description of Breznakiella homolactica.</title>
        <authorList>
            <person name="Song Y."/>
            <person name="Brune A."/>
        </authorList>
    </citation>
    <scope>NUCLEOTIDE SEQUENCE</scope>
    <source>
        <strain evidence="11">RmG30</strain>
    </source>
</reference>
<evidence type="ECO:0000256" key="9">
    <source>
        <dbReference type="ARBA" id="ARBA00023251"/>
    </source>
</evidence>
<dbReference type="PANTHER" id="PTHR43823:SF3">
    <property type="entry name" value="MULTIDRUG EXPORT PROTEIN MEPA"/>
    <property type="match status" value="1"/>
</dbReference>
<sequence>MTLEANRKTILSYVLPSICAMIVSFTYNVVDGIFVGRGVGENALGAVNLAVPFTEIMTALASMLTIGGGTVMAIRKGRGEYEKAKEAFMASIFLLSLVAAVLTIIGAVFPYQVARAFGATEVLLEDTAVYIRWYFLFAIFFTISILGCTFVRNDGSPGLAFWGMISGAVANIFLDWLFIFPFGMGIKGAAIASGLGQIIACLVLSTHFIRKKGILRFRRFRPGRELCRKVAVRGLPEFVVQLSQPVTIFCYNQVMLKLSGEPGLAAFSAISYLITIMMGLFFGISQGLQPLIGNSFGAGNRSHVSYFFRSGLKINLVCSTLLYLVYFFLGDKALSLFLSSPGLVKSAHSSLKVYGLAFIIASVSIIYMTYFLSTKRTAQALVISGARGFVLNSILIFTLPVIFGASWLWYPLIISEALTMLLAVILKKYYDAVHSPLPVRTACR</sequence>
<dbReference type="InterPro" id="IPR002528">
    <property type="entry name" value="MATE_fam"/>
</dbReference>
<feature type="transmembrane region" description="Helical" evidence="10">
    <location>
        <begin position="159"/>
        <end position="182"/>
    </location>
</feature>
<evidence type="ECO:0000256" key="2">
    <source>
        <dbReference type="ARBA" id="ARBA00008417"/>
    </source>
</evidence>
<feature type="transmembrane region" description="Helical" evidence="10">
    <location>
        <begin position="230"/>
        <end position="254"/>
    </location>
</feature>
<dbReference type="GO" id="GO:0015297">
    <property type="term" value="F:antiporter activity"/>
    <property type="evidence" value="ECO:0007669"/>
    <property type="project" value="InterPro"/>
</dbReference>
<protein>
    <recommendedName>
        <fullName evidence="3">Multidrug export protein MepA</fullName>
    </recommendedName>
</protein>
<keyword evidence="5" id="KW-1003">Cell membrane</keyword>
<feature type="transmembrane region" description="Helical" evidence="10">
    <location>
        <begin position="353"/>
        <end position="373"/>
    </location>
</feature>
<dbReference type="KEGG" id="bhc:JFL75_13170"/>
<evidence type="ECO:0000256" key="1">
    <source>
        <dbReference type="ARBA" id="ARBA00004651"/>
    </source>
</evidence>
<keyword evidence="4" id="KW-0813">Transport</keyword>
<keyword evidence="12" id="KW-1185">Reference proteome</keyword>
<evidence type="ECO:0000256" key="7">
    <source>
        <dbReference type="ARBA" id="ARBA00022989"/>
    </source>
</evidence>
<evidence type="ECO:0000256" key="6">
    <source>
        <dbReference type="ARBA" id="ARBA00022692"/>
    </source>
</evidence>
<dbReference type="InterPro" id="IPR048279">
    <property type="entry name" value="MdtK-like"/>
</dbReference>
<dbReference type="EMBL" id="CP067089">
    <property type="protein sequence ID" value="QQO07887.1"/>
    <property type="molecule type" value="Genomic_DNA"/>
</dbReference>
<feature type="transmembrane region" description="Helical" evidence="10">
    <location>
        <begin position="188"/>
        <end position="209"/>
    </location>
</feature>
<feature type="transmembrane region" description="Helical" evidence="10">
    <location>
        <begin position="56"/>
        <end position="75"/>
    </location>
</feature>
<dbReference type="Pfam" id="PF01554">
    <property type="entry name" value="MatE"/>
    <property type="match status" value="2"/>
</dbReference>
<dbReference type="InterPro" id="IPR045070">
    <property type="entry name" value="MATE_MepA-like"/>
</dbReference>
<dbReference type="PIRSF" id="PIRSF006603">
    <property type="entry name" value="DinF"/>
    <property type="match status" value="1"/>
</dbReference>
<dbReference type="PANTHER" id="PTHR43823">
    <property type="entry name" value="SPORULATION PROTEIN YKVU"/>
    <property type="match status" value="1"/>
</dbReference>